<evidence type="ECO:0000256" key="3">
    <source>
        <dbReference type="ARBA" id="ARBA00010171"/>
    </source>
</evidence>
<feature type="domain" description="RecF/RecN/SMC N-terminal" evidence="12">
    <location>
        <begin position="68"/>
        <end position="1071"/>
    </location>
</feature>
<dbReference type="Proteomes" id="UP000016933">
    <property type="component" value="Unassembled WGS sequence"/>
</dbReference>
<accession>N1Q414</accession>
<dbReference type="GO" id="GO:0030915">
    <property type="term" value="C:Smc5-Smc6 complex"/>
    <property type="evidence" value="ECO:0007669"/>
    <property type="project" value="TreeGrafter"/>
</dbReference>
<organism evidence="13 14">
    <name type="scientific">Dothistroma septosporum (strain NZE10 / CBS 128990)</name>
    <name type="common">Red band needle blight fungus</name>
    <name type="synonym">Mycosphaerella pini</name>
    <dbReference type="NCBI Taxonomy" id="675120"/>
    <lineage>
        <taxon>Eukaryota</taxon>
        <taxon>Fungi</taxon>
        <taxon>Dikarya</taxon>
        <taxon>Ascomycota</taxon>
        <taxon>Pezizomycotina</taxon>
        <taxon>Dothideomycetes</taxon>
        <taxon>Dothideomycetidae</taxon>
        <taxon>Mycosphaerellales</taxon>
        <taxon>Mycosphaerellaceae</taxon>
        <taxon>Dothistroma</taxon>
    </lineage>
</organism>
<dbReference type="GO" id="GO:0000724">
    <property type="term" value="P:double-strand break repair via homologous recombination"/>
    <property type="evidence" value="ECO:0007669"/>
    <property type="project" value="TreeGrafter"/>
</dbReference>
<dbReference type="STRING" id="675120.N1Q414"/>
<feature type="region of interest" description="Disordered" evidence="11">
    <location>
        <begin position="1"/>
        <end position="65"/>
    </location>
</feature>
<dbReference type="EMBL" id="KB446535">
    <property type="protein sequence ID" value="EME49224.1"/>
    <property type="molecule type" value="Genomic_DNA"/>
</dbReference>
<evidence type="ECO:0000256" key="11">
    <source>
        <dbReference type="SAM" id="MobiDB-lite"/>
    </source>
</evidence>
<dbReference type="InterPro" id="IPR003395">
    <property type="entry name" value="RecF/RecN/SMC_N"/>
</dbReference>
<feature type="coiled-coil region" evidence="10">
    <location>
        <begin position="819"/>
        <end position="846"/>
    </location>
</feature>
<evidence type="ECO:0000313" key="13">
    <source>
        <dbReference type="EMBL" id="EME49224.1"/>
    </source>
</evidence>
<dbReference type="GO" id="GO:0003697">
    <property type="term" value="F:single-stranded DNA binding"/>
    <property type="evidence" value="ECO:0007669"/>
    <property type="project" value="TreeGrafter"/>
</dbReference>
<feature type="coiled-coil region" evidence="10">
    <location>
        <begin position="903"/>
        <end position="937"/>
    </location>
</feature>
<keyword evidence="8 10" id="KW-0175">Coiled coil</keyword>
<evidence type="ECO:0000259" key="12">
    <source>
        <dbReference type="Pfam" id="PF02463"/>
    </source>
</evidence>
<dbReference type="HOGENOM" id="CLU_004969_2_0_1"/>
<keyword evidence="5" id="KW-0158">Chromosome</keyword>
<keyword evidence="7" id="KW-0067">ATP-binding</keyword>
<dbReference type="PANTHER" id="PTHR45916">
    <property type="entry name" value="STRUCTURAL MAINTENANCE OF CHROMOSOMES PROTEIN 5"/>
    <property type="match status" value="1"/>
</dbReference>
<evidence type="ECO:0000256" key="8">
    <source>
        <dbReference type="ARBA" id="ARBA00023054"/>
    </source>
</evidence>
<dbReference type="PANTHER" id="PTHR45916:SF1">
    <property type="entry name" value="STRUCTURAL MAINTENANCE OF CHROMOSOMES PROTEIN 5"/>
    <property type="match status" value="1"/>
</dbReference>
<keyword evidence="6" id="KW-0547">Nucleotide-binding</keyword>
<evidence type="ECO:0000256" key="4">
    <source>
        <dbReference type="ARBA" id="ARBA00018687"/>
    </source>
</evidence>
<feature type="coiled-coil region" evidence="10">
    <location>
        <begin position="683"/>
        <end position="731"/>
    </location>
</feature>
<keyword evidence="14" id="KW-1185">Reference proteome</keyword>
<evidence type="ECO:0000256" key="9">
    <source>
        <dbReference type="ARBA" id="ARBA00023242"/>
    </source>
</evidence>
<dbReference type="Pfam" id="PF02463">
    <property type="entry name" value="SMC_N"/>
    <property type="match status" value="1"/>
</dbReference>
<feature type="coiled-coil region" evidence="10">
    <location>
        <begin position="363"/>
        <end position="390"/>
    </location>
</feature>
<sequence length="1119" mass="128040">MSRLVTPQRRGREEDVESEDLYAGGSGTQGSKRRRLNDETRPLLPDSYRRSPKNKDGYDQQQHKPGSIVRVTLRDFVTYTNAEFHPGPNLNMVIGPNGTGKSTLVCAICIGLGWGTVHLGRAKDITEFVKHGRKEAVIEIELKADPERHTSNLVITHKINRDGGGKSGSGKSLWQIDGKKSSAKEVQKLAKSFHIQVDNLCQFLPQDRVVEFAALSPVDLLVQTQRAAAPEQMSEWHDQLKVMGKEQRQKAVEQQNIIDQLKSMENRQRSQEADVERLRERTELQDQLNLLRRMQPFAEFAILKERHRQARKQYKDAEKELVALRNRMTPNLEAVRSKKVYRDRLVEVVASRKRFLERTESLADQSVQKINSKTRAIKDLEQNIDSEKAGKKQSSEIITRNQRLVTRLQHERGNPPPDFDPVKMNADIKAIKDKVRAIDNEINNSLSISRDLGLQAKQRTEIIEQENANRTHLQSQVGRQESKLDRTSRDAARAWKWIQDNKDKFAGEVYPPPMISCSVTDAKYADAVEAIVGQGELMAFTVTSQDDFRVLDEQVYRRLNLTHVNIRTAVQPLASFPTPYSAEELRGFGLQHWILDLIEGPDAVIAMLCDNQGIHQTAYGDRDLNNNQHQAVQQTSISSWVTGRQSFRTTRRREYGDRGVSTRVSTIRQASLLTDAPVDTQEEQEIKQRIAEAESEKEEIVKEITGVNTRCSHLSAEMQRLKDDQKQMEDDKNWRQRAYSEYMGLETKQMAAQTKVDNAKESTKGLLQRIDGLKDDIERRTLERAQSTVDAARAIDTLKGLHAQLYEAEIMQIEAVSDLEQLESRHSDEQQRLQLKEQEVHQLKQISDDSKGKGLQAQRKCLQIQETMTDKELEYYDEAEGHWEEKDIDAQIQTVEASLEARLGGNENVLQEFEDRARKIEQKRAQLEGLTESLEQVGTSIQNIRQQWEPELDRLVKQISDAFSENFERIQCAGEVDVHKDDDFEQWEIQIKVKFRENEQLSVLNSHRQSGGERAVSTIFYLMALQSLAKAPFRVVDEINQGMDPRNERLVHSRMVEIACAEHTSQYFLITPKLLNNLTYHPNMKVHCIASGEYMPEDHRELDFGMLAAKALAIRAAGN</sequence>
<dbReference type="OrthoDB" id="10254973at2759"/>
<evidence type="ECO:0000313" key="14">
    <source>
        <dbReference type="Proteomes" id="UP000016933"/>
    </source>
</evidence>
<dbReference type="Gene3D" id="3.40.50.300">
    <property type="entry name" value="P-loop containing nucleotide triphosphate hydrolases"/>
    <property type="match status" value="2"/>
</dbReference>
<proteinExistence type="inferred from homology"/>
<evidence type="ECO:0000256" key="7">
    <source>
        <dbReference type="ARBA" id="ARBA00022840"/>
    </source>
</evidence>
<dbReference type="GO" id="GO:0005524">
    <property type="term" value="F:ATP binding"/>
    <property type="evidence" value="ECO:0007669"/>
    <property type="project" value="UniProtKB-KW"/>
</dbReference>
<dbReference type="GO" id="GO:0005634">
    <property type="term" value="C:nucleus"/>
    <property type="evidence" value="ECO:0007669"/>
    <property type="project" value="UniProtKB-SubCell"/>
</dbReference>
<dbReference type="SUPFAM" id="SSF52540">
    <property type="entry name" value="P-loop containing nucleoside triphosphate hydrolases"/>
    <property type="match status" value="2"/>
</dbReference>
<comment type="similarity">
    <text evidence="3">Belongs to the SMC family. SMC5 subfamily.</text>
</comment>
<dbReference type="InterPro" id="IPR027417">
    <property type="entry name" value="P-loop_NTPase"/>
</dbReference>
<dbReference type="FunFam" id="3.40.50.300:FF:001301">
    <property type="entry name" value="Structural maintenance of chromosomes 5"/>
    <property type="match status" value="1"/>
</dbReference>
<evidence type="ECO:0000256" key="5">
    <source>
        <dbReference type="ARBA" id="ARBA00022454"/>
    </source>
</evidence>
<feature type="coiled-coil region" evidence="10">
    <location>
        <begin position="261"/>
        <end position="327"/>
    </location>
</feature>
<evidence type="ECO:0000256" key="2">
    <source>
        <dbReference type="ARBA" id="ARBA00004286"/>
    </source>
</evidence>
<gene>
    <name evidence="13" type="ORF">DOTSEDRAFT_84658</name>
</gene>
<feature type="compositionally biased region" description="Basic and acidic residues" evidence="11">
    <location>
        <begin position="36"/>
        <end position="62"/>
    </location>
</feature>
<dbReference type="AlphaFoldDB" id="N1Q414"/>
<evidence type="ECO:0000256" key="10">
    <source>
        <dbReference type="SAM" id="Coils"/>
    </source>
</evidence>
<reference evidence="14" key="1">
    <citation type="journal article" date="2012" name="PLoS Genet.">
        <title>The genomes of the fungal plant pathogens Cladosporium fulvum and Dothistroma septosporum reveal adaptation to different hosts and lifestyles but also signatures of common ancestry.</title>
        <authorList>
            <person name="de Wit P.J.G.M."/>
            <person name="van der Burgt A."/>
            <person name="Oekmen B."/>
            <person name="Stergiopoulos I."/>
            <person name="Abd-Elsalam K.A."/>
            <person name="Aerts A.L."/>
            <person name="Bahkali A.H."/>
            <person name="Beenen H.G."/>
            <person name="Chettri P."/>
            <person name="Cox M.P."/>
            <person name="Datema E."/>
            <person name="de Vries R.P."/>
            <person name="Dhillon B."/>
            <person name="Ganley A.R."/>
            <person name="Griffiths S.A."/>
            <person name="Guo Y."/>
            <person name="Hamelin R.C."/>
            <person name="Henrissat B."/>
            <person name="Kabir M.S."/>
            <person name="Jashni M.K."/>
            <person name="Kema G."/>
            <person name="Klaubauf S."/>
            <person name="Lapidus A."/>
            <person name="Levasseur A."/>
            <person name="Lindquist E."/>
            <person name="Mehrabi R."/>
            <person name="Ohm R.A."/>
            <person name="Owen T.J."/>
            <person name="Salamov A."/>
            <person name="Schwelm A."/>
            <person name="Schijlen E."/>
            <person name="Sun H."/>
            <person name="van den Burg H.A."/>
            <person name="van Ham R.C.H.J."/>
            <person name="Zhang S."/>
            <person name="Goodwin S.B."/>
            <person name="Grigoriev I.V."/>
            <person name="Collemare J."/>
            <person name="Bradshaw R.E."/>
        </authorList>
    </citation>
    <scope>NUCLEOTIDE SEQUENCE [LARGE SCALE GENOMIC DNA]</scope>
    <source>
        <strain evidence="14">NZE10 / CBS 128990</strain>
    </source>
</reference>
<name>N1Q414_DOTSN</name>
<reference evidence="13 14" key="2">
    <citation type="journal article" date="2012" name="PLoS Pathog.">
        <title>Diverse lifestyles and strategies of plant pathogenesis encoded in the genomes of eighteen Dothideomycetes fungi.</title>
        <authorList>
            <person name="Ohm R.A."/>
            <person name="Feau N."/>
            <person name="Henrissat B."/>
            <person name="Schoch C.L."/>
            <person name="Horwitz B.A."/>
            <person name="Barry K.W."/>
            <person name="Condon B.J."/>
            <person name="Copeland A.C."/>
            <person name="Dhillon B."/>
            <person name="Glaser F."/>
            <person name="Hesse C.N."/>
            <person name="Kosti I."/>
            <person name="LaButti K."/>
            <person name="Lindquist E.A."/>
            <person name="Lucas S."/>
            <person name="Salamov A.A."/>
            <person name="Bradshaw R.E."/>
            <person name="Ciuffetti L."/>
            <person name="Hamelin R.C."/>
            <person name="Kema G.H.J."/>
            <person name="Lawrence C."/>
            <person name="Scott J.A."/>
            <person name="Spatafora J.W."/>
            <person name="Turgeon B.G."/>
            <person name="de Wit P.J.G.M."/>
            <person name="Zhong S."/>
            <person name="Goodwin S.B."/>
            <person name="Grigoriev I.V."/>
        </authorList>
    </citation>
    <scope>NUCLEOTIDE SEQUENCE [LARGE SCALE GENOMIC DNA]</scope>
    <source>
        <strain evidence="14">NZE10 / CBS 128990</strain>
    </source>
</reference>
<evidence type="ECO:0000256" key="6">
    <source>
        <dbReference type="ARBA" id="ARBA00022741"/>
    </source>
</evidence>
<dbReference type="OMA" id="RFWTSQP"/>
<comment type="subcellular location">
    <subcellularLocation>
        <location evidence="2">Chromosome</location>
    </subcellularLocation>
    <subcellularLocation>
        <location evidence="1">Nucleus</location>
    </subcellularLocation>
</comment>
<dbReference type="eggNOG" id="KOG0979">
    <property type="taxonomic scope" value="Eukaryota"/>
</dbReference>
<protein>
    <recommendedName>
        <fullName evidence="4">Structural maintenance of chromosomes protein 5</fullName>
    </recommendedName>
</protein>
<evidence type="ECO:0000256" key="1">
    <source>
        <dbReference type="ARBA" id="ARBA00004123"/>
    </source>
</evidence>
<keyword evidence="9" id="KW-0539">Nucleus</keyword>